<reference evidence="9" key="1">
    <citation type="journal article" date="2013" name="Genome Biol. Evol.">
        <title>The genome sequence of Streptomyces lividans 66 reveals a novel tRNA-dependent peptide biosynthetic system within a metal-related genomic island.</title>
        <authorList>
            <person name="Cruz-Morales P."/>
            <person name="Vijgenboom E."/>
            <person name="Iruegas-Bocardo F."/>
            <person name="Girard G."/>
            <person name="Yanez-Guerra L.A."/>
            <person name="Ramos-Aboites H.E."/>
            <person name="Pernodet J.L."/>
            <person name="Anne J."/>
            <person name="van Wezel G.P."/>
            <person name="Barona-Gomez F."/>
        </authorList>
    </citation>
    <scope>NUCLEOTIDE SEQUENCE [LARGE SCALE GENOMIC DNA]</scope>
    <source>
        <strain evidence="9">1326</strain>
    </source>
</reference>
<evidence type="ECO:0000313" key="8">
    <source>
        <dbReference type="EMBL" id="EOY47868.1"/>
    </source>
</evidence>
<dbReference type="PANTHER" id="PTHR31310:SF7">
    <property type="entry name" value="PA-PHOSPHATASE RELATED-FAMILY PROTEIN DDB_G0268928"/>
    <property type="match status" value="1"/>
</dbReference>
<evidence type="ECO:0000256" key="4">
    <source>
        <dbReference type="ARBA" id="ARBA00023136"/>
    </source>
</evidence>
<dbReference type="Proteomes" id="UP000014062">
    <property type="component" value="Chromosome"/>
</dbReference>
<feature type="compositionally biased region" description="Low complexity" evidence="5">
    <location>
        <begin position="271"/>
        <end position="282"/>
    </location>
</feature>
<dbReference type="AlphaFoldDB" id="A0A7U9HBK8"/>
<accession>A0A7U9HBK8</accession>
<sequence length="709" mass="74684">MPHTETPGTEAAPHPRLRWWTELPLIVLVYACYSAGRLLVRGDVSDAVDHGLAILDIEKALHLNAEHPLNRLFTREPWIGVPADFWYASLHYVVTPAILIWLFRSRAVRYRAARTWLMTSTFIGLIGFTLLPTCPPRLLDAGHGFVDTMAQYSSYGWWGGEASAPRGLGGMTNQYAAMPSLHVGWALWCGVMLWRHGGTRTAKAAGVVYPLVTTIVVMGTANHYFLDAVAGAAVMAAGLLLTPFVLRAAARVRTRLPARFAPAAAGSANAAVPAPASARDGAGSMNVSGGCQTSAGERFPRQREQRFGAGPEPDPAPSGRGGRRLRHRLAELRGPDVPAKALDARALAALAANPGCRRRAILDGAGVDKASLASALGSPSVFGQSQFAFTRGNAFEARVKADGGAELLRLVHERLDRGAEPPRPRLRCGCPTCPRPGPEGRAARTALALREATGTPGAWTLLDHPMLALEVAGSPAFLEPDAVVVHPDGAWTVVEIKSFPMLDGSADPAKVGAAARQAAVYVLALERVAARLDPAPRVRHRVLLVCPRDFSNLPTASAVDVRKQRAVTDRQLARLTRIEEIADALPEGVCFSPELPAEELTAAVEAVPATYAPECLSACELAFHCRARSREAGAVTSLGRPVRAELGGLSTVEDVLAAARGEAGDPDDPAVAALRRAARLRAEALATAGAGGGAAADGGIGAGGVSACH</sequence>
<keyword evidence="4 6" id="KW-0472">Membrane</keyword>
<feature type="transmembrane region" description="Helical" evidence="6">
    <location>
        <begin position="232"/>
        <end position="250"/>
    </location>
</feature>
<feature type="transmembrane region" description="Helical" evidence="6">
    <location>
        <begin position="85"/>
        <end position="103"/>
    </location>
</feature>
<proteinExistence type="predicted"/>
<dbReference type="InterPro" id="IPR052185">
    <property type="entry name" value="IPC_Synthase-Related"/>
</dbReference>
<organism evidence="8 9">
    <name type="scientific">Streptomyces lividans 1326</name>
    <dbReference type="NCBI Taxonomy" id="1200984"/>
    <lineage>
        <taxon>Bacteria</taxon>
        <taxon>Bacillati</taxon>
        <taxon>Actinomycetota</taxon>
        <taxon>Actinomycetes</taxon>
        <taxon>Kitasatosporales</taxon>
        <taxon>Streptomycetaceae</taxon>
        <taxon>Streptomyces</taxon>
    </lineage>
</organism>
<feature type="domain" description="Inositolphosphotransferase Aur1/Ipt1" evidence="7">
    <location>
        <begin position="53"/>
        <end position="240"/>
    </location>
</feature>
<evidence type="ECO:0000259" key="7">
    <source>
        <dbReference type="Pfam" id="PF14378"/>
    </source>
</evidence>
<evidence type="ECO:0000256" key="6">
    <source>
        <dbReference type="SAM" id="Phobius"/>
    </source>
</evidence>
<keyword evidence="2 6" id="KW-0812">Transmembrane</keyword>
<dbReference type="Pfam" id="PF14378">
    <property type="entry name" value="PAP2_3"/>
    <property type="match status" value="1"/>
</dbReference>
<evidence type="ECO:0000256" key="3">
    <source>
        <dbReference type="ARBA" id="ARBA00022989"/>
    </source>
</evidence>
<keyword evidence="3 6" id="KW-1133">Transmembrane helix</keyword>
<dbReference type="CDD" id="cd03386">
    <property type="entry name" value="PAP2_Aur1_like"/>
    <property type="match status" value="1"/>
</dbReference>
<protein>
    <submittedName>
        <fullName evidence="8">Putative secreted protein</fullName>
    </submittedName>
</protein>
<gene>
    <name evidence="8" type="ORF">SLI_3155</name>
</gene>
<feature type="compositionally biased region" description="Polar residues" evidence="5">
    <location>
        <begin position="285"/>
        <end position="295"/>
    </location>
</feature>
<comment type="subcellular location">
    <subcellularLocation>
        <location evidence="1">Membrane</location>
        <topology evidence="1">Multi-pass membrane protein</topology>
    </subcellularLocation>
</comment>
<feature type="transmembrane region" description="Helical" evidence="6">
    <location>
        <begin position="206"/>
        <end position="226"/>
    </location>
</feature>
<evidence type="ECO:0000313" key="9">
    <source>
        <dbReference type="Proteomes" id="UP000014062"/>
    </source>
</evidence>
<evidence type="ECO:0000256" key="2">
    <source>
        <dbReference type="ARBA" id="ARBA00022692"/>
    </source>
</evidence>
<evidence type="ECO:0000256" key="1">
    <source>
        <dbReference type="ARBA" id="ARBA00004141"/>
    </source>
</evidence>
<evidence type="ECO:0000256" key="5">
    <source>
        <dbReference type="SAM" id="MobiDB-lite"/>
    </source>
</evidence>
<dbReference type="EMBL" id="CM001889">
    <property type="protein sequence ID" value="EOY47868.1"/>
    <property type="molecule type" value="Genomic_DNA"/>
</dbReference>
<name>A0A7U9HBK8_STRLI</name>
<dbReference type="InterPro" id="IPR026841">
    <property type="entry name" value="Aur1/Ipt1"/>
</dbReference>
<dbReference type="PANTHER" id="PTHR31310">
    <property type="match status" value="1"/>
</dbReference>
<dbReference type="GO" id="GO:0016020">
    <property type="term" value="C:membrane"/>
    <property type="evidence" value="ECO:0007669"/>
    <property type="project" value="UniProtKB-SubCell"/>
</dbReference>
<feature type="region of interest" description="Disordered" evidence="5">
    <location>
        <begin position="271"/>
        <end position="295"/>
    </location>
</feature>
<feature type="transmembrane region" description="Helical" evidence="6">
    <location>
        <begin position="115"/>
        <end position="133"/>
    </location>
</feature>